<dbReference type="Gene3D" id="3.50.50.60">
    <property type="entry name" value="FAD/NAD(P)-binding domain"/>
    <property type="match status" value="2"/>
</dbReference>
<dbReference type="SUPFAM" id="SSF51905">
    <property type="entry name" value="FAD/NAD(P)-binding domain"/>
    <property type="match status" value="1"/>
</dbReference>
<dbReference type="InterPro" id="IPR036188">
    <property type="entry name" value="FAD/NAD-bd_sf"/>
</dbReference>
<comment type="cofactor">
    <cofactor evidence="1">
        <name>FAD</name>
        <dbReference type="ChEBI" id="CHEBI:57692"/>
    </cofactor>
</comment>
<reference evidence="8" key="2">
    <citation type="journal article" date="2013" name="Appl. Environ. Microbiol.">
        <title>Characterization of CpdC, a large-ring lactone-hydrolyzing enzyme from Pseudomonas sp. strain HI-70, and its use as a fusion tag facilitating overproduction of proteins in Escherichia coli.</title>
        <authorList>
            <person name="Xu Y."/>
            <person name="Grosse S."/>
            <person name="Iwaki H."/>
            <person name="Hasegawa Y."/>
            <person name="Lau P.C.K."/>
        </authorList>
    </citation>
    <scope>NUCLEOTIDE SEQUENCE</scope>
    <source>
        <strain evidence="8">HI-70</strain>
    </source>
</reference>
<keyword evidence="7 8" id="KW-0503">Monooxygenase</keyword>
<proteinExistence type="inferred from homology"/>
<organism evidence="8">
    <name type="scientific">Pseudomonas sp. HI-70</name>
    <dbReference type="NCBI Taxonomy" id="341693"/>
    <lineage>
        <taxon>Bacteria</taxon>
        <taxon>Pseudomonadati</taxon>
        <taxon>Pseudomonadota</taxon>
        <taxon>Gammaproteobacteria</taxon>
        <taxon>Pseudomonadales</taxon>
        <taxon>Pseudomonadaceae</taxon>
        <taxon>Pseudomonas</taxon>
    </lineage>
</organism>
<evidence type="ECO:0000256" key="2">
    <source>
        <dbReference type="ARBA" id="ARBA00010139"/>
    </source>
</evidence>
<dbReference type="AlphaFoldDB" id="T2HVF7"/>
<dbReference type="InterPro" id="IPR050775">
    <property type="entry name" value="FAD-binding_Monooxygenases"/>
</dbReference>
<comment type="similarity">
    <text evidence="2">Belongs to the FAD-binding monooxygenase family.</text>
</comment>
<name>T2HVF7_9PSED</name>
<gene>
    <name evidence="8" type="primary">cpdB</name>
</gene>
<dbReference type="PANTHER" id="PTHR43098">
    <property type="entry name" value="L-ORNITHINE N(5)-MONOOXYGENASE-RELATED"/>
    <property type="match status" value="1"/>
</dbReference>
<dbReference type="PANTHER" id="PTHR43098:SF4">
    <property type="entry name" value="BLR3857 PROTEIN"/>
    <property type="match status" value="1"/>
</dbReference>
<evidence type="ECO:0000256" key="1">
    <source>
        <dbReference type="ARBA" id="ARBA00001974"/>
    </source>
</evidence>
<dbReference type="FunFam" id="3.50.50.60:FF:000341">
    <property type="entry name" value="Baeyer-Villiger monooxygenase"/>
    <property type="match status" value="1"/>
</dbReference>
<keyword evidence="5" id="KW-0521">NADP</keyword>
<evidence type="ECO:0000313" key="8">
    <source>
        <dbReference type="EMBL" id="BAN84077.1"/>
    </source>
</evidence>
<sequence>MSQLIQEPAEAGVTSQKVSFDHVALREKYRQERDKRLRQDGQEQYLEVAVTCDEYLKDPYADPIVRDPVVRETDVFIIGGGFGGLLAAVRLQQAGVSDYVMVERAGDYGGTWYWNRYPGAQCDIESYVYMPLLEEMGYIPTEKYAFGTEILEYSRSIGRKFGLYERTYFQTEVKDLSWDDEAARWRITTDRGDKFSARFVCMSTGPLQRPKLPGIPGITSFKGHSFHTSRWDYSYTGGDQTGNLEGLKDKRVAIIGTGATSIQAVPHLAAYAQELYVIQRTPISVGFRGNKPTDPEWAKSLQPGWQQARMDNFNAITHGMPVDVDLVQDSWTKIFGEIGVFLGSDGSRAQMVDFQLMEQIRARVDQEVKDPATAESLKPYYNIMCKRPGFHDSYLPSFNKPNVTLVDTQGAGVERITEKGLVVNGREYEVDCLIYATGFEYQTKLSRRNGYEIHGRNGQPLSDKWKDGLSTLWGYHIRDFPNCFILGNGQSAVTPNFTHMLNEAGKHVAYVVKHCLDERVDVFEPTAEAEQAWVDHVMSFAGIKQQYDRECTPSYYNNEGQVNDVALTRNNFYPGGAVAFINILREWREKGDFAQFQQRKR</sequence>
<evidence type="ECO:0000256" key="4">
    <source>
        <dbReference type="ARBA" id="ARBA00022827"/>
    </source>
</evidence>
<dbReference type="Pfam" id="PF13738">
    <property type="entry name" value="Pyr_redox_3"/>
    <property type="match status" value="1"/>
</dbReference>
<dbReference type="SASBDB" id="T2HVF7"/>
<accession>T2HVF7</accession>
<reference evidence="8" key="1">
    <citation type="journal article" date="2006" name="Appl. Environ. Microbiol.">
        <title>Pseudomonad cyclopentadecanone monooxygenase displaying an uncommon spectrum of Baeyer-Villiger oxidations of cyclic ketones.</title>
        <authorList>
            <person name="Iwaki H."/>
            <person name="Wang S."/>
            <person name="Gross S."/>
            <person name="Bergeron H."/>
            <person name="Nagahashi A."/>
            <person name="Lertvorachon J."/>
            <person name="Yang J."/>
            <person name="Konishi Y."/>
            <person name="Hasegawa Y."/>
            <person name="Lau P."/>
        </authorList>
    </citation>
    <scope>NUCLEOTIDE SEQUENCE</scope>
    <source>
        <strain evidence="8">HI-70</strain>
    </source>
</reference>
<evidence type="ECO:0000256" key="5">
    <source>
        <dbReference type="ARBA" id="ARBA00022857"/>
    </source>
</evidence>
<dbReference type="PRINTS" id="PR00368">
    <property type="entry name" value="FADPNR"/>
</dbReference>
<keyword evidence="6" id="KW-0560">Oxidoreductase</keyword>
<dbReference type="PRINTS" id="PR00411">
    <property type="entry name" value="PNDRDTASEI"/>
</dbReference>
<protein>
    <submittedName>
        <fullName evidence="8">Cyclopentadecanone 1,2-monooxygenase</fullName>
    </submittedName>
</protein>
<keyword evidence="3" id="KW-0285">Flavoprotein</keyword>
<evidence type="ECO:0000256" key="7">
    <source>
        <dbReference type="ARBA" id="ARBA00023033"/>
    </source>
</evidence>
<dbReference type="GO" id="GO:0004497">
    <property type="term" value="F:monooxygenase activity"/>
    <property type="evidence" value="ECO:0007669"/>
    <property type="project" value="UniProtKB-KW"/>
</dbReference>
<dbReference type="EMBL" id="AB823648">
    <property type="protein sequence ID" value="BAN84077.1"/>
    <property type="molecule type" value="Genomic_DNA"/>
</dbReference>
<evidence type="ECO:0000256" key="6">
    <source>
        <dbReference type="ARBA" id="ARBA00023002"/>
    </source>
</evidence>
<keyword evidence="4" id="KW-0274">FAD</keyword>
<evidence type="ECO:0000256" key="3">
    <source>
        <dbReference type="ARBA" id="ARBA00022630"/>
    </source>
</evidence>